<dbReference type="EMBL" id="JAAKFY010000013">
    <property type="protein sequence ID" value="KAF3847240.1"/>
    <property type="molecule type" value="Genomic_DNA"/>
</dbReference>
<protein>
    <submittedName>
        <fullName evidence="2">Uncharacterized protein</fullName>
    </submittedName>
</protein>
<dbReference type="OrthoDB" id="10055784at2759"/>
<name>A0A7J5YCT5_DISMA</name>
<reference evidence="2 3" key="1">
    <citation type="submission" date="2020-03" db="EMBL/GenBank/DDBJ databases">
        <title>Dissostichus mawsoni Genome sequencing and assembly.</title>
        <authorList>
            <person name="Park H."/>
        </authorList>
    </citation>
    <scope>NUCLEOTIDE SEQUENCE [LARGE SCALE GENOMIC DNA]</scope>
    <source>
        <strain evidence="2">DM0001</strain>
        <tissue evidence="2">Muscle</tissue>
    </source>
</reference>
<evidence type="ECO:0000256" key="1">
    <source>
        <dbReference type="SAM" id="MobiDB-lite"/>
    </source>
</evidence>
<evidence type="ECO:0000313" key="3">
    <source>
        <dbReference type="Proteomes" id="UP000518266"/>
    </source>
</evidence>
<accession>A0A7J5YCT5</accession>
<feature type="region of interest" description="Disordered" evidence="1">
    <location>
        <begin position="1"/>
        <end position="124"/>
    </location>
</feature>
<dbReference type="Proteomes" id="UP000518266">
    <property type="component" value="Unassembled WGS sequence"/>
</dbReference>
<keyword evidence="3" id="KW-1185">Reference proteome</keyword>
<gene>
    <name evidence="2" type="ORF">F7725_020268</name>
</gene>
<dbReference type="AlphaFoldDB" id="A0A7J5YCT5"/>
<feature type="compositionally biased region" description="Basic and acidic residues" evidence="1">
    <location>
        <begin position="1"/>
        <end position="68"/>
    </location>
</feature>
<feature type="compositionally biased region" description="Acidic residues" evidence="1">
    <location>
        <begin position="69"/>
        <end position="81"/>
    </location>
</feature>
<sequence length="178" mass="19303">METREQKLESGADAKEDGDVVADAKEDGDVVADAKEDGDVVADAKEDGDVVADAKEDGDVVADAKEDGDVVADADGDSDGDVEGKAEAPQEEDEGRDSGGYYEEAEGEPFESQPTSDSCHSMPDFTADVELHKSDARWTGWQHDNLRTANPDMSTPKRLRHKVPQRLVTLKIREKKIN</sequence>
<proteinExistence type="predicted"/>
<organism evidence="2 3">
    <name type="scientific">Dissostichus mawsoni</name>
    <name type="common">Antarctic cod</name>
    <dbReference type="NCBI Taxonomy" id="36200"/>
    <lineage>
        <taxon>Eukaryota</taxon>
        <taxon>Metazoa</taxon>
        <taxon>Chordata</taxon>
        <taxon>Craniata</taxon>
        <taxon>Vertebrata</taxon>
        <taxon>Euteleostomi</taxon>
        <taxon>Actinopterygii</taxon>
        <taxon>Neopterygii</taxon>
        <taxon>Teleostei</taxon>
        <taxon>Neoteleostei</taxon>
        <taxon>Acanthomorphata</taxon>
        <taxon>Eupercaria</taxon>
        <taxon>Perciformes</taxon>
        <taxon>Notothenioidei</taxon>
        <taxon>Nototheniidae</taxon>
        <taxon>Dissostichus</taxon>
    </lineage>
</organism>
<evidence type="ECO:0000313" key="2">
    <source>
        <dbReference type="EMBL" id="KAF3847240.1"/>
    </source>
</evidence>
<comment type="caution">
    <text evidence="2">The sequence shown here is derived from an EMBL/GenBank/DDBJ whole genome shotgun (WGS) entry which is preliminary data.</text>
</comment>